<feature type="transmembrane region" description="Helical" evidence="3">
    <location>
        <begin position="218"/>
        <end position="241"/>
    </location>
</feature>
<evidence type="ECO:0000313" key="4">
    <source>
        <dbReference type="EMBL" id="SLN54786.1"/>
    </source>
</evidence>
<dbReference type="Proteomes" id="UP000193307">
    <property type="component" value="Unassembled WGS sequence"/>
</dbReference>
<dbReference type="OrthoDB" id="9795988at2"/>
<accession>A0A1Y5T8M0</accession>
<organism evidence="4 5">
    <name type="scientific">Pacificibacter marinus</name>
    <dbReference type="NCBI Taxonomy" id="658057"/>
    <lineage>
        <taxon>Bacteria</taxon>
        <taxon>Pseudomonadati</taxon>
        <taxon>Pseudomonadota</taxon>
        <taxon>Alphaproteobacteria</taxon>
        <taxon>Rhodobacterales</taxon>
        <taxon>Roseobacteraceae</taxon>
        <taxon>Pacificibacter</taxon>
    </lineage>
</organism>
<feature type="region of interest" description="Disordered" evidence="2">
    <location>
        <begin position="483"/>
        <end position="539"/>
    </location>
</feature>
<keyword evidence="3" id="KW-0812">Transmembrane</keyword>
<evidence type="ECO:0000256" key="2">
    <source>
        <dbReference type="SAM" id="MobiDB-lite"/>
    </source>
</evidence>
<feature type="transmembrane region" description="Helical" evidence="3">
    <location>
        <begin position="151"/>
        <end position="173"/>
    </location>
</feature>
<keyword evidence="1" id="KW-0175">Coiled coil</keyword>
<feature type="coiled-coil region" evidence="1">
    <location>
        <begin position="316"/>
        <end position="347"/>
    </location>
</feature>
<dbReference type="RefSeq" id="WP_085849940.1">
    <property type="nucleotide sequence ID" value="NZ_FNZV01000009.1"/>
</dbReference>
<reference evidence="4 5" key="1">
    <citation type="submission" date="2017-03" db="EMBL/GenBank/DDBJ databases">
        <authorList>
            <person name="Afonso C.L."/>
            <person name="Miller P.J."/>
            <person name="Scott M.A."/>
            <person name="Spackman E."/>
            <person name="Goraichik I."/>
            <person name="Dimitrov K.M."/>
            <person name="Suarez D.L."/>
            <person name="Swayne D.E."/>
        </authorList>
    </citation>
    <scope>NUCLEOTIDE SEQUENCE [LARGE SCALE GENOMIC DNA]</scope>
    <source>
        <strain evidence="4 5">CECT 7971</strain>
    </source>
</reference>
<keyword evidence="3" id="KW-0472">Membrane</keyword>
<protein>
    <submittedName>
        <fullName evidence="4">Uncharacterized protein</fullName>
    </submittedName>
</protein>
<name>A0A1Y5T8M0_9RHOB</name>
<feature type="compositionally biased region" description="Acidic residues" evidence="2">
    <location>
        <begin position="529"/>
        <end position="539"/>
    </location>
</feature>
<proteinExistence type="predicted"/>
<dbReference type="STRING" id="658057.SAMN04488032_109145"/>
<keyword evidence="3" id="KW-1133">Transmembrane helix</keyword>
<sequence>MLGYFSRKGIKFDPSLHRFPDINVDSIAKNLRLEKRGREDGKKNIPTSEQTTLTRAELDAVQEISNLRKEALNNFDDEMATYRTRISDAQSDSTEIKLKIADGVSKLQQLEDQEDNHLDTSRDRVQGFQMKLKHFQTKNQLVGPPRDRTPLYFTASLILFLFFIEGIINGQFFAERHDLGLVGGVGQALMISLVNIAIGFLSGIMTRYKNLKGLFHRIIGLLSLSLWLAVVLAFNLAVAHFRDALEYESWNGALSSAVANTLTAPLNIGSLESWMLFLVGCFITGVSFLKGYSQLDPVPGYNNLWNSVENSISEYAELYEEAAETLNNQFQSQKDELRQEVEARRSNLRSAVAAVNSRGSLSNNLTTFLNSIENCANQLIRIYREANTVARSEPVPSYFNTDHKFEFVDFSVSKEDGLKTGFVEAEIHKMEALMNMGVERLTRAQKRSLQAFSTVQDVKAGRTDRKSRESNQELENLLSEINAPSLRASKNTEVLTPEDTEKEKPKKTRKTPAAKTKITKKRAEKMPLFDDESEEKGEL</sequence>
<evidence type="ECO:0000256" key="3">
    <source>
        <dbReference type="SAM" id="Phobius"/>
    </source>
</evidence>
<feature type="transmembrane region" description="Helical" evidence="3">
    <location>
        <begin position="185"/>
        <end position="206"/>
    </location>
</feature>
<evidence type="ECO:0000313" key="5">
    <source>
        <dbReference type="Proteomes" id="UP000193307"/>
    </source>
</evidence>
<feature type="compositionally biased region" description="Basic residues" evidence="2">
    <location>
        <begin position="505"/>
        <end position="523"/>
    </location>
</feature>
<keyword evidence="5" id="KW-1185">Reference proteome</keyword>
<gene>
    <name evidence="4" type="ORF">PAM7971_02836</name>
</gene>
<dbReference type="AlphaFoldDB" id="A0A1Y5T8M0"/>
<evidence type="ECO:0000256" key="1">
    <source>
        <dbReference type="SAM" id="Coils"/>
    </source>
</evidence>
<dbReference type="EMBL" id="FWFW01000009">
    <property type="protein sequence ID" value="SLN54786.1"/>
    <property type="molecule type" value="Genomic_DNA"/>
</dbReference>